<dbReference type="Proteomes" id="UP000567179">
    <property type="component" value="Unassembled WGS sequence"/>
</dbReference>
<feature type="compositionally biased region" description="Pro residues" evidence="1">
    <location>
        <begin position="270"/>
        <end position="290"/>
    </location>
</feature>
<feature type="compositionally biased region" description="Polar residues" evidence="1">
    <location>
        <begin position="43"/>
        <end position="56"/>
    </location>
</feature>
<feature type="compositionally biased region" description="Low complexity" evidence="1">
    <location>
        <begin position="57"/>
        <end position="66"/>
    </location>
</feature>
<evidence type="ECO:0000313" key="2">
    <source>
        <dbReference type="EMBL" id="KAF5316758.1"/>
    </source>
</evidence>
<reference evidence="2 3" key="1">
    <citation type="journal article" date="2020" name="ISME J.">
        <title>Uncovering the hidden diversity of litter-decomposition mechanisms in mushroom-forming fungi.</title>
        <authorList>
            <person name="Floudas D."/>
            <person name="Bentzer J."/>
            <person name="Ahren D."/>
            <person name="Johansson T."/>
            <person name="Persson P."/>
            <person name="Tunlid A."/>
        </authorList>
    </citation>
    <scope>NUCLEOTIDE SEQUENCE [LARGE SCALE GENOMIC DNA]</scope>
    <source>
        <strain evidence="2 3">CBS 101986</strain>
    </source>
</reference>
<dbReference type="OrthoDB" id="3062963at2759"/>
<evidence type="ECO:0000313" key="3">
    <source>
        <dbReference type="Proteomes" id="UP000567179"/>
    </source>
</evidence>
<feature type="compositionally biased region" description="Basic and acidic residues" evidence="1">
    <location>
        <begin position="67"/>
        <end position="82"/>
    </location>
</feature>
<evidence type="ECO:0000256" key="1">
    <source>
        <dbReference type="SAM" id="MobiDB-lite"/>
    </source>
</evidence>
<gene>
    <name evidence="2" type="ORF">D9619_006840</name>
</gene>
<feature type="compositionally biased region" description="Low complexity" evidence="1">
    <location>
        <begin position="320"/>
        <end position="332"/>
    </location>
</feature>
<feature type="region of interest" description="Disordered" evidence="1">
    <location>
        <begin position="41"/>
        <end position="177"/>
    </location>
</feature>
<comment type="caution">
    <text evidence="2">The sequence shown here is derived from an EMBL/GenBank/DDBJ whole genome shotgun (WGS) entry which is preliminary data.</text>
</comment>
<accession>A0A8H5B560</accession>
<name>A0A8H5B560_9AGAR</name>
<feature type="compositionally biased region" description="Low complexity" evidence="1">
    <location>
        <begin position="135"/>
        <end position="147"/>
    </location>
</feature>
<keyword evidence="3" id="KW-1185">Reference proteome</keyword>
<proteinExistence type="predicted"/>
<feature type="region of interest" description="Disordered" evidence="1">
    <location>
        <begin position="269"/>
        <end position="352"/>
    </location>
</feature>
<protein>
    <submittedName>
        <fullName evidence="2">Uncharacterized protein</fullName>
    </submittedName>
</protein>
<organism evidence="2 3">
    <name type="scientific">Psilocybe cf. subviscida</name>
    <dbReference type="NCBI Taxonomy" id="2480587"/>
    <lineage>
        <taxon>Eukaryota</taxon>
        <taxon>Fungi</taxon>
        <taxon>Dikarya</taxon>
        <taxon>Basidiomycota</taxon>
        <taxon>Agaricomycotina</taxon>
        <taxon>Agaricomycetes</taxon>
        <taxon>Agaricomycetidae</taxon>
        <taxon>Agaricales</taxon>
        <taxon>Agaricineae</taxon>
        <taxon>Strophariaceae</taxon>
        <taxon>Psilocybe</taxon>
    </lineage>
</organism>
<sequence>MNSSTTSTSTMPTSTKPPFVSYSSFFASGLLAANTPLHMRRGTVSSKNSEGSYSDFSNDSDAYYASRSDDEPSTRSSPNRDMDVDDIPTPDAQNINLAAAQRRSATPTPLTLQMKAETEDITPVQSPQPPSATIKATPVSPASAAPPRLRRRKSSLTMAASPISAIRSSTRTAKHQQECMQKAAPAVHARARSGSLGGDVSYNAGVPSPVSPGASLVYGVNALSMRSAATEATSMLGRMRSGSCSNAVVVPPTVARPRRIPRRVLNAAFPAPPAPPPNAPLPALPLPSTPTPRQQIRSDSAPAAHGILSSPSVIHVKGPSASSVSRTSARARGLSVSSSTLSGEENWINEEH</sequence>
<dbReference type="EMBL" id="JAACJJ010000042">
    <property type="protein sequence ID" value="KAF5316758.1"/>
    <property type="molecule type" value="Genomic_DNA"/>
</dbReference>
<dbReference type="AlphaFoldDB" id="A0A8H5B560"/>